<dbReference type="InterPro" id="IPR024932">
    <property type="entry name" value="ApbE"/>
</dbReference>
<keyword evidence="12" id="KW-0472">Membrane</keyword>
<name>A0A5B9QVV2_9BACT</name>
<dbReference type="SUPFAM" id="SSF143631">
    <property type="entry name" value="ApbE-like"/>
    <property type="match status" value="1"/>
</dbReference>
<organism evidence="21 22">
    <name type="scientific">Roseimaritima ulvae</name>
    <dbReference type="NCBI Taxonomy" id="980254"/>
    <lineage>
        <taxon>Bacteria</taxon>
        <taxon>Pseudomonadati</taxon>
        <taxon>Planctomycetota</taxon>
        <taxon>Planctomycetia</taxon>
        <taxon>Pirellulales</taxon>
        <taxon>Pirellulaceae</taxon>
        <taxon>Roseimaritima</taxon>
    </lineage>
</organism>
<dbReference type="EMBL" id="CP042914">
    <property type="protein sequence ID" value="QEG41226.1"/>
    <property type="molecule type" value="Genomic_DNA"/>
</dbReference>
<comment type="subcellular location">
    <subcellularLocation>
        <location evidence="17 20">Cell inner membrane</location>
        <topology evidence="17 20">Lipid-anchor</topology>
        <orientation evidence="17 20">Periplasmic side</orientation>
    </subcellularLocation>
</comment>
<feature type="binding site" evidence="19">
    <location>
        <position position="199"/>
    </location>
    <ligand>
        <name>Mg(2+)</name>
        <dbReference type="ChEBI" id="CHEBI:18420"/>
    </ligand>
</feature>
<keyword evidence="4" id="KW-1003">Cell membrane</keyword>
<gene>
    <name evidence="21" type="primary">apbE_2</name>
    <name evidence="21" type="ORF">UC8_32450</name>
</gene>
<evidence type="ECO:0000256" key="17">
    <source>
        <dbReference type="ARBA" id="ARBA00060485"/>
    </source>
</evidence>
<keyword evidence="13" id="KW-0564">Palmitate</keyword>
<dbReference type="KEGG" id="rul:UC8_32450"/>
<comment type="similarity">
    <text evidence="1 18 20">Belongs to the ApbE family.</text>
</comment>
<dbReference type="GO" id="GO:0046872">
    <property type="term" value="F:metal ion binding"/>
    <property type="evidence" value="ECO:0007669"/>
    <property type="project" value="UniProtKB-UniRule"/>
</dbReference>
<dbReference type="FunFam" id="3.10.520.10:FF:000001">
    <property type="entry name" value="FAD:protein FMN transferase"/>
    <property type="match status" value="1"/>
</dbReference>
<protein>
    <recommendedName>
        <fullName evidence="3 18">FAD:protein FMN transferase</fullName>
        <ecNumber evidence="2 18">2.7.1.180</ecNumber>
    </recommendedName>
    <alternativeName>
        <fullName evidence="15 18">Flavin transferase</fullName>
    </alternativeName>
</protein>
<keyword evidence="7 18" id="KW-0808">Transferase</keyword>
<dbReference type="Pfam" id="PF02424">
    <property type="entry name" value="ApbE"/>
    <property type="match status" value="1"/>
</dbReference>
<evidence type="ECO:0000256" key="8">
    <source>
        <dbReference type="ARBA" id="ARBA00022723"/>
    </source>
</evidence>
<evidence type="ECO:0000313" key="22">
    <source>
        <dbReference type="Proteomes" id="UP000325286"/>
    </source>
</evidence>
<dbReference type="PANTHER" id="PTHR30040:SF2">
    <property type="entry name" value="FAD:PROTEIN FMN TRANSFERASE"/>
    <property type="match status" value="1"/>
</dbReference>
<evidence type="ECO:0000256" key="16">
    <source>
        <dbReference type="ARBA" id="ARBA00048540"/>
    </source>
</evidence>
<evidence type="ECO:0000256" key="14">
    <source>
        <dbReference type="ARBA" id="ARBA00023288"/>
    </source>
</evidence>
<comment type="cofactor">
    <cofactor evidence="19">
        <name>Mg(2+)</name>
        <dbReference type="ChEBI" id="CHEBI:18420"/>
    </cofactor>
    <cofactor evidence="19">
        <name>Mn(2+)</name>
        <dbReference type="ChEBI" id="CHEBI:29035"/>
    </cofactor>
    <text evidence="19">Magnesium. Can also use manganese.</text>
</comment>
<evidence type="ECO:0000256" key="18">
    <source>
        <dbReference type="PIRNR" id="PIRNR006268"/>
    </source>
</evidence>
<keyword evidence="5 20" id="KW-0997">Cell inner membrane</keyword>
<evidence type="ECO:0000256" key="5">
    <source>
        <dbReference type="ARBA" id="ARBA00022519"/>
    </source>
</evidence>
<dbReference type="GO" id="GO:0005886">
    <property type="term" value="C:plasma membrane"/>
    <property type="evidence" value="ECO:0007669"/>
    <property type="project" value="UniProtKB-SubCell"/>
</dbReference>
<keyword evidence="10 18" id="KW-0274">FAD</keyword>
<evidence type="ECO:0000256" key="7">
    <source>
        <dbReference type="ARBA" id="ARBA00022679"/>
    </source>
</evidence>
<accession>A0A5B9QVV2</accession>
<evidence type="ECO:0000256" key="12">
    <source>
        <dbReference type="ARBA" id="ARBA00023136"/>
    </source>
</evidence>
<keyword evidence="9" id="KW-0732">Signal</keyword>
<evidence type="ECO:0000256" key="19">
    <source>
        <dbReference type="PIRSR" id="PIRSR006268-2"/>
    </source>
</evidence>
<dbReference type="AlphaFoldDB" id="A0A5B9QVV2"/>
<evidence type="ECO:0000256" key="4">
    <source>
        <dbReference type="ARBA" id="ARBA00022475"/>
    </source>
</evidence>
<reference evidence="21 22" key="1">
    <citation type="submission" date="2019-08" db="EMBL/GenBank/DDBJ databases">
        <title>Deep-cultivation of Planctomycetes and their phenomic and genomic characterization uncovers novel biology.</title>
        <authorList>
            <person name="Wiegand S."/>
            <person name="Jogler M."/>
            <person name="Boedeker C."/>
            <person name="Pinto D."/>
            <person name="Vollmers J."/>
            <person name="Rivas-Marin E."/>
            <person name="Kohn T."/>
            <person name="Peeters S.H."/>
            <person name="Heuer A."/>
            <person name="Rast P."/>
            <person name="Oberbeckmann S."/>
            <person name="Bunk B."/>
            <person name="Jeske O."/>
            <person name="Meyerdierks A."/>
            <person name="Storesund J.E."/>
            <person name="Kallscheuer N."/>
            <person name="Luecker S."/>
            <person name="Lage O.M."/>
            <person name="Pohl T."/>
            <person name="Merkel B.J."/>
            <person name="Hornburger P."/>
            <person name="Mueller R.-W."/>
            <person name="Bruemmer F."/>
            <person name="Labrenz M."/>
            <person name="Spormann A.M."/>
            <person name="Op den Camp H."/>
            <person name="Overmann J."/>
            <person name="Amann R."/>
            <person name="Jetten M.S.M."/>
            <person name="Mascher T."/>
            <person name="Medema M.H."/>
            <person name="Devos D.P."/>
            <person name="Kaster A.-K."/>
            <person name="Ovreas L."/>
            <person name="Rohde M."/>
            <person name="Galperin M.Y."/>
            <person name="Jogler C."/>
        </authorList>
    </citation>
    <scope>NUCLEOTIDE SEQUENCE [LARGE SCALE GENOMIC DNA]</scope>
    <source>
        <strain evidence="21 22">UC8</strain>
    </source>
</reference>
<keyword evidence="14 20" id="KW-0449">Lipoprotein</keyword>
<evidence type="ECO:0000256" key="15">
    <source>
        <dbReference type="ARBA" id="ARBA00031306"/>
    </source>
</evidence>
<keyword evidence="11 18" id="KW-0460">Magnesium</keyword>
<feature type="binding site" evidence="19">
    <location>
        <position position="316"/>
    </location>
    <ligand>
        <name>Mg(2+)</name>
        <dbReference type="ChEBI" id="CHEBI:18420"/>
    </ligand>
</feature>
<evidence type="ECO:0000256" key="2">
    <source>
        <dbReference type="ARBA" id="ARBA00011955"/>
    </source>
</evidence>
<sequence>MNVPCCKTLFSIALLFAVGCERSQEHGDAAAPSDTAAAAGEQAAAGAVTVVEAYGRTMGTTYSVKIANPPSTLPEDWRLQIDAELRRVNDQMSTYLKSSELSRFNQSDSTDWFAVSSDTAEVVSYALEVSQQTEGAFDVTVAPLVNAWSFGPDERTQQVPSDQRLAEIRQRIGYQHLQARMEPPGLRKAIPELTVDLSAIAKGHGVDRIVELLSGLDAEHVFVEIGGEVRVTGGRVDRPWGVGIQQPDGAPSEVLVALPLSDGAVATSGDYRNFFDADGQRYSHTIDPRSGKPISHPLASVSVRANNCMMADAWATAINVLGKQAGLETAQRMNLDVMLITRQGDRYESIRTGVFDEL</sequence>
<evidence type="ECO:0000256" key="6">
    <source>
        <dbReference type="ARBA" id="ARBA00022630"/>
    </source>
</evidence>
<dbReference type="RefSeq" id="WP_202908856.1">
    <property type="nucleotide sequence ID" value="NZ_CP042914.1"/>
</dbReference>
<dbReference type="PANTHER" id="PTHR30040">
    <property type="entry name" value="THIAMINE BIOSYNTHESIS LIPOPROTEIN APBE"/>
    <property type="match status" value="1"/>
</dbReference>
<evidence type="ECO:0000313" key="21">
    <source>
        <dbReference type="EMBL" id="QEG41226.1"/>
    </source>
</evidence>
<evidence type="ECO:0000256" key="13">
    <source>
        <dbReference type="ARBA" id="ARBA00023139"/>
    </source>
</evidence>
<dbReference type="EC" id="2.7.1.180" evidence="2 18"/>
<dbReference type="GO" id="GO:0016740">
    <property type="term" value="F:transferase activity"/>
    <property type="evidence" value="ECO:0007669"/>
    <property type="project" value="UniProtKB-UniRule"/>
</dbReference>
<evidence type="ECO:0000256" key="10">
    <source>
        <dbReference type="ARBA" id="ARBA00022827"/>
    </source>
</evidence>
<proteinExistence type="inferred from homology"/>
<evidence type="ECO:0000256" key="3">
    <source>
        <dbReference type="ARBA" id="ARBA00016337"/>
    </source>
</evidence>
<dbReference type="Gene3D" id="3.10.520.10">
    <property type="entry name" value="ApbE-like domains"/>
    <property type="match status" value="1"/>
</dbReference>
<keyword evidence="6 18" id="KW-0285">Flavoprotein</keyword>
<dbReference type="InterPro" id="IPR003374">
    <property type="entry name" value="ApbE-like_sf"/>
</dbReference>
<evidence type="ECO:0000256" key="20">
    <source>
        <dbReference type="RuleBase" id="RU363002"/>
    </source>
</evidence>
<comment type="function">
    <text evidence="20">Flavin transferase that catalyzes the transfer of the FMN moiety of FAD and its covalent binding to the hydroxyl group of a threonine residue in a target flavoprotein.</text>
</comment>
<keyword evidence="8 18" id="KW-0479">Metal-binding</keyword>
<dbReference type="Proteomes" id="UP000325286">
    <property type="component" value="Chromosome"/>
</dbReference>
<evidence type="ECO:0000256" key="11">
    <source>
        <dbReference type="ARBA" id="ARBA00022842"/>
    </source>
</evidence>
<evidence type="ECO:0000256" key="9">
    <source>
        <dbReference type="ARBA" id="ARBA00022729"/>
    </source>
</evidence>
<keyword evidence="22" id="KW-1185">Reference proteome</keyword>
<evidence type="ECO:0000256" key="1">
    <source>
        <dbReference type="ARBA" id="ARBA00008282"/>
    </source>
</evidence>
<dbReference type="PROSITE" id="PS51257">
    <property type="entry name" value="PROKAR_LIPOPROTEIN"/>
    <property type="match status" value="1"/>
</dbReference>
<feature type="binding site" evidence="19">
    <location>
        <position position="312"/>
    </location>
    <ligand>
        <name>Mg(2+)</name>
        <dbReference type="ChEBI" id="CHEBI:18420"/>
    </ligand>
</feature>
<comment type="catalytic activity">
    <reaction evidence="16 18 20">
        <text>L-threonyl-[protein] + FAD = FMN-L-threonyl-[protein] + AMP + H(+)</text>
        <dbReference type="Rhea" id="RHEA:36847"/>
        <dbReference type="Rhea" id="RHEA-COMP:11060"/>
        <dbReference type="Rhea" id="RHEA-COMP:11061"/>
        <dbReference type="ChEBI" id="CHEBI:15378"/>
        <dbReference type="ChEBI" id="CHEBI:30013"/>
        <dbReference type="ChEBI" id="CHEBI:57692"/>
        <dbReference type="ChEBI" id="CHEBI:74257"/>
        <dbReference type="ChEBI" id="CHEBI:456215"/>
        <dbReference type="EC" id="2.7.1.180"/>
    </reaction>
</comment>
<dbReference type="PIRSF" id="PIRSF006268">
    <property type="entry name" value="ApbE"/>
    <property type="match status" value="1"/>
</dbReference>